<keyword evidence="4" id="KW-1185">Reference proteome</keyword>
<dbReference type="Pfam" id="PF13561">
    <property type="entry name" value="adh_short_C2"/>
    <property type="match status" value="1"/>
</dbReference>
<dbReference type="GO" id="GO:0016491">
    <property type="term" value="F:oxidoreductase activity"/>
    <property type="evidence" value="ECO:0007669"/>
    <property type="project" value="UniProtKB-KW"/>
</dbReference>
<dbReference type="PANTHER" id="PTHR43639:SF1">
    <property type="entry name" value="SHORT-CHAIN DEHYDROGENASE_REDUCTASE FAMILY PROTEIN"/>
    <property type="match status" value="1"/>
</dbReference>
<evidence type="ECO:0000313" key="4">
    <source>
        <dbReference type="Proteomes" id="UP000198876"/>
    </source>
</evidence>
<evidence type="ECO:0000256" key="1">
    <source>
        <dbReference type="ARBA" id="ARBA00006484"/>
    </source>
</evidence>
<evidence type="ECO:0000313" key="3">
    <source>
        <dbReference type="EMBL" id="SFG90727.1"/>
    </source>
</evidence>
<reference evidence="4" key="1">
    <citation type="submission" date="2016-10" db="EMBL/GenBank/DDBJ databases">
        <authorList>
            <person name="Varghese N."/>
            <person name="Submissions S."/>
        </authorList>
    </citation>
    <scope>NUCLEOTIDE SEQUENCE [LARGE SCALE GENOMIC DNA]</scope>
    <source>
        <strain evidence="4">CGMCC 1.7739</strain>
    </source>
</reference>
<protein>
    <submittedName>
        <fullName evidence="3">Short chain dehydrogenase</fullName>
    </submittedName>
</protein>
<dbReference type="SUPFAM" id="SSF51735">
    <property type="entry name" value="NAD(P)-binding Rossmann-fold domains"/>
    <property type="match status" value="2"/>
</dbReference>
<organism evidence="3 4">
    <name type="scientific">Halopelagius inordinatus</name>
    <dbReference type="NCBI Taxonomy" id="553467"/>
    <lineage>
        <taxon>Archaea</taxon>
        <taxon>Methanobacteriati</taxon>
        <taxon>Methanobacteriota</taxon>
        <taxon>Stenosarchaea group</taxon>
        <taxon>Halobacteria</taxon>
        <taxon>Halobacteriales</taxon>
        <taxon>Haloferacaceae</taxon>
    </lineage>
</organism>
<dbReference type="PANTHER" id="PTHR43639">
    <property type="entry name" value="OXIDOREDUCTASE, SHORT-CHAIN DEHYDROGENASE/REDUCTASE FAMILY (AFU_ORTHOLOGUE AFUA_5G02870)"/>
    <property type="match status" value="1"/>
</dbReference>
<dbReference type="InterPro" id="IPR036291">
    <property type="entry name" value="NAD(P)-bd_dom_sf"/>
</dbReference>
<dbReference type="Gene3D" id="3.40.50.720">
    <property type="entry name" value="NAD(P)-binding Rossmann-like Domain"/>
    <property type="match status" value="2"/>
</dbReference>
<comment type="similarity">
    <text evidence="1">Belongs to the short-chain dehydrogenases/reductases (SDR) family.</text>
</comment>
<dbReference type="AlphaFoldDB" id="A0A1I2VQZ0"/>
<dbReference type="Proteomes" id="UP000198876">
    <property type="component" value="Unassembled WGS sequence"/>
</dbReference>
<dbReference type="InterPro" id="IPR002347">
    <property type="entry name" value="SDR_fam"/>
</dbReference>
<keyword evidence="2" id="KW-0560">Oxidoreductase</keyword>
<proteinExistence type="inferred from homology"/>
<evidence type="ECO:0000256" key="2">
    <source>
        <dbReference type="ARBA" id="ARBA00023002"/>
    </source>
</evidence>
<gene>
    <name evidence="3" type="ORF">SAMN04488063_3241</name>
</gene>
<name>A0A1I2VQZ0_9EURY</name>
<dbReference type="OrthoDB" id="7442at2157"/>
<sequence length="86" mass="8768">MTPCIVVPGTSEREVAIVTGAGSGIGAECARTLSEEGYELVSMSKSNAATEVADEIADVVAFLASDDASYVTGQNLRVDGGLTRSV</sequence>
<accession>A0A1I2VQZ0</accession>
<dbReference type="EMBL" id="FOOQ01000006">
    <property type="protein sequence ID" value="SFG90727.1"/>
    <property type="molecule type" value="Genomic_DNA"/>
</dbReference>